<proteinExistence type="inferred from homology"/>
<sequence length="384" mass="42773">MNAPATPTDGWPVPKSAYIHVPFCRHRCGYCNFSVVAQRDDLIERYVQAIDLELQTLDRPAIETLFIGGGTPTHLPPPVLDRFLNQVGQRFDLNQLVEFSVEANPEDIDPTTLNVLSDHGVNRISLGVQSFHQSKLNILQRGHDEAIAVNAIEMSAERIGNVSIDLIFAAPGETIEQWTEDLRLALSLPIDHLSTYALTFEKGTSFWNRLRQGELKELGDDVEVEMYQTARAMSQTVGLSHYEISNFARPDRQCLHNRAYWDGRGWYAAGPGAANFCDGYRNVNHRSTTTYLKKVESGVSPISESERITVQQYARERFAFGVRMIEGVDVDQLSRESGIDLRELCGADLAKMVSDGLISDVAERVTLTERGILFADGVASTLLG</sequence>
<dbReference type="InterPro" id="IPR034505">
    <property type="entry name" value="Coproporphyrinogen-III_oxidase"/>
</dbReference>
<name>A0A5B1C9M0_9BACT</name>
<feature type="domain" description="Radical SAM core" evidence="3">
    <location>
        <begin position="9"/>
        <end position="240"/>
    </location>
</feature>
<comment type="subcellular location">
    <subcellularLocation>
        <location evidence="2">Cytoplasm</location>
    </subcellularLocation>
</comment>
<comment type="caution">
    <text evidence="4">The sequence shown here is derived from an EMBL/GenBank/DDBJ whole genome shotgun (WGS) entry which is preliminary data.</text>
</comment>
<dbReference type="Pfam" id="PF04055">
    <property type="entry name" value="Radical_SAM"/>
    <property type="match status" value="1"/>
</dbReference>
<keyword evidence="2" id="KW-0408">Iron</keyword>
<keyword evidence="5" id="KW-1185">Reference proteome</keyword>
<dbReference type="InterPro" id="IPR023404">
    <property type="entry name" value="rSAM_horseshoe"/>
</dbReference>
<keyword evidence="4" id="KW-0560">Oxidoreductase</keyword>
<dbReference type="EMBL" id="VRLW01000001">
    <property type="protein sequence ID" value="KAA1257848.1"/>
    <property type="molecule type" value="Genomic_DNA"/>
</dbReference>
<keyword evidence="2" id="KW-0004">4Fe-4S</keyword>
<organism evidence="4 5">
    <name type="scientific">Rubripirellula obstinata</name>
    <dbReference type="NCBI Taxonomy" id="406547"/>
    <lineage>
        <taxon>Bacteria</taxon>
        <taxon>Pseudomonadati</taxon>
        <taxon>Planctomycetota</taxon>
        <taxon>Planctomycetia</taxon>
        <taxon>Pirellulales</taxon>
        <taxon>Pirellulaceae</taxon>
        <taxon>Rubripirellula</taxon>
    </lineage>
</organism>
<dbReference type="GO" id="GO:0046872">
    <property type="term" value="F:metal ion binding"/>
    <property type="evidence" value="ECO:0007669"/>
    <property type="project" value="UniProtKB-UniRule"/>
</dbReference>
<reference evidence="4 5" key="1">
    <citation type="submission" date="2019-08" db="EMBL/GenBank/DDBJ databases">
        <title>Deep-cultivation of Planctomycetes and their phenomic and genomic characterization uncovers novel biology.</title>
        <authorList>
            <person name="Wiegand S."/>
            <person name="Jogler M."/>
            <person name="Boedeker C."/>
            <person name="Pinto D."/>
            <person name="Vollmers J."/>
            <person name="Rivas-Marin E."/>
            <person name="Kohn T."/>
            <person name="Peeters S.H."/>
            <person name="Heuer A."/>
            <person name="Rast P."/>
            <person name="Oberbeckmann S."/>
            <person name="Bunk B."/>
            <person name="Jeske O."/>
            <person name="Meyerdierks A."/>
            <person name="Storesund J.E."/>
            <person name="Kallscheuer N."/>
            <person name="Luecker S."/>
            <person name="Lage O.M."/>
            <person name="Pohl T."/>
            <person name="Merkel B.J."/>
            <person name="Hornburger P."/>
            <person name="Mueller R.-W."/>
            <person name="Bruemmer F."/>
            <person name="Labrenz M."/>
            <person name="Spormann A.M."/>
            <person name="Op Den Camp H."/>
            <person name="Overmann J."/>
            <person name="Amann R."/>
            <person name="Jetten M.S.M."/>
            <person name="Mascher T."/>
            <person name="Medema M.H."/>
            <person name="Devos D.P."/>
            <person name="Kaster A.-K."/>
            <person name="Ovreas L."/>
            <person name="Rohde M."/>
            <person name="Galperin M.Y."/>
            <person name="Jogler C."/>
        </authorList>
    </citation>
    <scope>NUCLEOTIDE SEQUENCE [LARGE SCALE GENOMIC DNA]</scope>
    <source>
        <strain evidence="4 5">LF1</strain>
    </source>
</reference>
<dbReference type="Proteomes" id="UP000322699">
    <property type="component" value="Unassembled WGS sequence"/>
</dbReference>
<dbReference type="Gene3D" id="3.80.30.20">
    <property type="entry name" value="tm_1862 like domain"/>
    <property type="match status" value="1"/>
</dbReference>
<evidence type="ECO:0000259" key="3">
    <source>
        <dbReference type="PROSITE" id="PS51918"/>
    </source>
</evidence>
<dbReference type="PANTHER" id="PTHR13932:SF5">
    <property type="entry name" value="RADICAL S-ADENOSYL METHIONINE DOMAIN-CONTAINING PROTEIN 1, MITOCHONDRIAL"/>
    <property type="match status" value="1"/>
</dbReference>
<keyword evidence="2" id="KW-0411">Iron-sulfur</keyword>
<evidence type="ECO:0000313" key="4">
    <source>
        <dbReference type="EMBL" id="KAA1257848.1"/>
    </source>
</evidence>
<dbReference type="SFLD" id="SFLDG01065">
    <property type="entry name" value="anaerobic_coproporphyrinogen-I"/>
    <property type="match status" value="1"/>
</dbReference>
<dbReference type="PANTHER" id="PTHR13932">
    <property type="entry name" value="COPROPORPHYRINIGEN III OXIDASE"/>
    <property type="match status" value="1"/>
</dbReference>
<dbReference type="SUPFAM" id="SSF102114">
    <property type="entry name" value="Radical SAM enzymes"/>
    <property type="match status" value="1"/>
</dbReference>
<comment type="similarity">
    <text evidence="1">Belongs to the anaerobic coproporphyrinogen-III oxidase family. HemW subfamily.</text>
</comment>
<dbReference type="NCBIfam" id="TIGR00539">
    <property type="entry name" value="hemN_rel"/>
    <property type="match status" value="1"/>
</dbReference>
<dbReference type="InterPro" id="IPR058240">
    <property type="entry name" value="rSAM_sf"/>
</dbReference>
<dbReference type="PROSITE" id="PS51918">
    <property type="entry name" value="RADICAL_SAM"/>
    <property type="match status" value="1"/>
</dbReference>
<keyword evidence="2" id="KW-0349">Heme</keyword>
<dbReference type="GO" id="GO:0051539">
    <property type="term" value="F:4 iron, 4 sulfur cluster binding"/>
    <property type="evidence" value="ECO:0007669"/>
    <property type="project" value="UniProtKB-UniRule"/>
</dbReference>
<dbReference type="Pfam" id="PF06969">
    <property type="entry name" value="HemN_C"/>
    <property type="match status" value="1"/>
</dbReference>
<evidence type="ECO:0000256" key="1">
    <source>
        <dbReference type="ARBA" id="ARBA00006100"/>
    </source>
</evidence>
<dbReference type="GO" id="GO:0004109">
    <property type="term" value="F:coproporphyrinogen oxidase activity"/>
    <property type="evidence" value="ECO:0007669"/>
    <property type="project" value="InterPro"/>
</dbReference>
<evidence type="ECO:0000313" key="5">
    <source>
        <dbReference type="Proteomes" id="UP000322699"/>
    </source>
</evidence>
<keyword evidence="2" id="KW-0143">Chaperone</keyword>
<gene>
    <name evidence="4" type="ORF">LF1_03380</name>
</gene>
<accession>A0A5B1C9M0</accession>
<dbReference type="InterPro" id="IPR010723">
    <property type="entry name" value="HemN_C"/>
</dbReference>
<dbReference type="GO" id="GO:0005737">
    <property type="term" value="C:cytoplasm"/>
    <property type="evidence" value="ECO:0007669"/>
    <property type="project" value="UniProtKB-SubCell"/>
</dbReference>
<dbReference type="SMART" id="SM00729">
    <property type="entry name" value="Elp3"/>
    <property type="match status" value="1"/>
</dbReference>
<comment type="function">
    <text evidence="2">Probably acts as a heme chaperone, transferring heme to an unknown acceptor. Binds one molecule of heme per monomer, possibly covalently. Binds 1 [4Fe-4S] cluster. The cluster is coordinated with 3 cysteines and an exchangeable S-adenosyl-L-methionine.</text>
</comment>
<dbReference type="InterPro" id="IPR007197">
    <property type="entry name" value="rSAM"/>
</dbReference>
<dbReference type="GO" id="GO:0006779">
    <property type="term" value="P:porphyrin-containing compound biosynthetic process"/>
    <property type="evidence" value="ECO:0007669"/>
    <property type="project" value="InterPro"/>
</dbReference>
<keyword evidence="2" id="KW-0963">Cytoplasm</keyword>
<dbReference type="InterPro" id="IPR006638">
    <property type="entry name" value="Elp3/MiaA/NifB-like_rSAM"/>
</dbReference>
<dbReference type="CDD" id="cd01335">
    <property type="entry name" value="Radical_SAM"/>
    <property type="match status" value="1"/>
</dbReference>
<dbReference type="InterPro" id="IPR004559">
    <property type="entry name" value="HemW-like"/>
</dbReference>
<dbReference type="SFLD" id="SFLDF00562">
    <property type="entry name" value="HemN-like__clustered_with_heat"/>
    <property type="match status" value="1"/>
</dbReference>
<keyword evidence="2" id="KW-0949">S-adenosyl-L-methionine</keyword>
<dbReference type="SFLD" id="SFLDG01082">
    <property type="entry name" value="B12-binding_domain_containing"/>
    <property type="match status" value="1"/>
</dbReference>
<dbReference type="AlphaFoldDB" id="A0A5B1C9M0"/>
<dbReference type="SFLD" id="SFLDF00288">
    <property type="entry name" value="HemN-like__clustered_with_nucl"/>
    <property type="match status" value="1"/>
</dbReference>
<evidence type="ECO:0000256" key="2">
    <source>
        <dbReference type="RuleBase" id="RU364116"/>
    </source>
</evidence>
<dbReference type="SFLD" id="SFLDS00029">
    <property type="entry name" value="Radical_SAM"/>
    <property type="match status" value="1"/>
</dbReference>
<protein>
    <recommendedName>
        <fullName evidence="2">Heme chaperone HemW</fullName>
    </recommendedName>
</protein>
<keyword evidence="2" id="KW-0479">Metal-binding</keyword>